<feature type="transmembrane region" description="Helical" evidence="1">
    <location>
        <begin position="242"/>
        <end position="259"/>
    </location>
</feature>
<organism evidence="2 3">
    <name type="scientific">Candidatus Uhrbacteria bacterium CG_4_10_14_0_8_um_filter_58_22</name>
    <dbReference type="NCBI Taxonomy" id="1975029"/>
    <lineage>
        <taxon>Bacteria</taxon>
        <taxon>Candidatus Uhriibacteriota</taxon>
    </lineage>
</organism>
<dbReference type="Pfam" id="PF06691">
    <property type="entry name" value="DUF1189"/>
    <property type="match status" value="1"/>
</dbReference>
<gene>
    <name evidence="2" type="ORF">COY93_04795</name>
</gene>
<dbReference type="EMBL" id="PFLC01000062">
    <property type="protein sequence ID" value="PIY61769.1"/>
    <property type="molecule type" value="Genomic_DNA"/>
</dbReference>
<reference evidence="3" key="1">
    <citation type="submission" date="2017-09" db="EMBL/GenBank/DDBJ databases">
        <title>Depth-based differentiation of microbial function through sediment-hosted aquifers and enrichment of novel symbionts in the deep terrestrial subsurface.</title>
        <authorList>
            <person name="Probst A.J."/>
            <person name="Ladd B."/>
            <person name="Jarett J.K."/>
            <person name="Geller-Mcgrath D.E."/>
            <person name="Sieber C.M.K."/>
            <person name="Emerson J.B."/>
            <person name="Anantharaman K."/>
            <person name="Thomas B.C."/>
            <person name="Malmstrom R."/>
            <person name="Stieglmeier M."/>
            <person name="Klingl A."/>
            <person name="Woyke T."/>
            <person name="Ryan C.M."/>
            <person name="Banfield J.F."/>
        </authorList>
    </citation>
    <scope>NUCLEOTIDE SEQUENCE [LARGE SCALE GENOMIC DNA]</scope>
</reference>
<evidence type="ECO:0000313" key="3">
    <source>
        <dbReference type="Proteomes" id="UP000230973"/>
    </source>
</evidence>
<evidence type="ECO:0008006" key="4">
    <source>
        <dbReference type="Google" id="ProtNLM"/>
    </source>
</evidence>
<comment type="caution">
    <text evidence="2">The sequence shown here is derived from an EMBL/GenBank/DDBJ whole genome shotgun (WGS) entry which is preliminary data.</text>
</comment>
<feature type="transmembrane region" description="Helical" evidence="1">
    <location>
        <begin position="35"/>
        <end position="56"/>
    </location>
</feature>
<feature type="transmembrane region" description="Helical" evidence="1">
    <location>
        <begin position="217"/>
        <end position="236"/>
    </location>
</feature>
<dbReference type="InterPro" id="IPR009574">
    <property type="entry name" value="DUF1189"/>
</dbReference>
<keyword evidence="1" id="KW-0472">Membrane</keyword>
<sequence>MTLKERSVTFFRAVLRSCYDLEFYRRVRVGTVGAALRYAVAFYLLLTLVFGLTVVLPGALHLSRVTSDGIGDWLPPESSFEISHGQFGTNLPPGTEFDLGDVELVMDQTVEGREFPLFFDDRTGALIGRDSIFAQRSDGRREVTPLSDLPDFSVTREEMQSTVAAWKWPIVGIALVLVMMFKFVFGLLVLATDVVVVSLLALLLGRILRLKLTYSQWLAVGLHAVTLPTLIDYVFGLFSLQVPFASTVVFLMFMLAVAMDERSRPTVSGQTSLDLSH</sequence>
<evidence type="ECO:0000313" key="2">
    <source>
        <dbReference type="EMBL" id="PIY61769.1"/>
    </source>
</evidence>
<protein>
    <recommendedName>
        <fullName evidence="4">DUF1189 domain-containing protein</fullName>
    </recommendedName>
</protein>
<accession>A0A2M7Q8R2</accession>
<name>A0A2M7Q8R2_9BACT</name>
<keyword evidence="1" id="KW-1133">Transmembrane helix</keyword>
<feature type="transmembrane region" description="Helical" evidence="1">
    <location>
        <begin position="187"/>
        <end position="205"/>
    </location>
</feature>
<keyword evidence="1" id="KW-0812">Transmembrane</keyword>
<proteinExistence type="predicted"/>
<dbReference type="Proteomes" id="UP000230973">
    <property type="component" value="Unassembled WGS sequence"/>
</dbReference>
<dbReference type="AlphaFoldDB" id="A0A2M7Q8R2"/>
<evidence type="ECO:0000256" key="1">
    <source>
        <dbReference type="SAM" id="Phobius"/>
    </source>
</evidence>